<evidence type="ECO:0000313" key="1">
    <source>
        <dbReference type="EMBL" id="RDI37951.1"/>
    </source>
</evidence>
<name>A0A370G256_9BACI</name>
<reference evidence="1 2" key="1">
    <citation type="submission" date="2018-07" db="EMBL/GenBank/DDBJ databases">
        <title>Genomic Encyclopedia of Type Strains, Phase IV (KMG-IV): sequencing the most valuable type-strain genomes for metagenomic binning, comparative biology and taxonomic classification.</title>
        <authorList>
            <person name="Goeker M."/>
        </authorList>
    </citation>
    <scope>NUCLEOTIDE SEQUENCE [LARGE SCALE GENOMIC DNA]</scope>
    <source>
        <strain evidence="1 2">DSM 25281</strain>
    </source>
</reference>
<dbReference type="Proteomes" id="UP000255326">
    <property type="component" value="Unassembled WGS sequence"/>
</dbReference>
<proteinExistence type="predicted"/>
<comment type="caution">
    <text evidence="1">The sequence shown here is derived from an EMBL/GenBank/DDBJ whole genome shotgun (WGS) entry which is preliminary data.</text>
</comment>
<dbReference type="AlphaFoldDB" id="A0A370G256"/>
<evidence type="ECO:0000313" key="2">
    <source>
        <dbReference type="Proteomes" id="UP000255326"/>
    </source>
</evidence>
<sequence length="274" mass="31839">MSTGVIEKAATAPKGMLEIKEKYTYSVEFNHKVYFYFLYKNIITRKGTGAFVIEENGEMPDRQTAIAVAFRPEIINSIIRFARTGLTENIQRSPGFLIKTSDAIKPVVERSSDPKVQEAFKNFEHMSVYLNDNKERLIEIHQTIKLAYDEVLQKSLLSNEFYERILEAYNETHRRLFLDGMLQDKNLSTIPVLIDFLKGQTFREKRWAIKNLKLLIGIERKRILKDSIKNMVEPSIGDPRTLPINEEGAEMFKQMKDKETEMILQKNSVPNIRN</sequence>
<organism evidence="1 2">
    <name type="scientific">Falsibacillus pallidus</name>
    <dbReference type="NCBI Taxonomy" id="493781"/>
    <lineage>
        <taxon>Bacteria</taxon>
        <taxon>Bacillati</taxon>
        <taxon>Bacillota</taxon>
        <taxon>Bacilli</taxon>
        <taxon>Bacillales</taxon>
        <taxon>Bacillaceae</taxon>
        <taxon>Falsibacillus</taxon>
    </lineage>
</organism>
<dbReference type="RefSeq" id="WP_114747097.1">
    <property type="nucleotide sequence ID" value="NZ_QQAY01000020.1"/>
</dbReference>
<gene>
    <name evidence="1" type="ORF">DFR59_12049</name>
</gene>
<keyword evidence="2" id="KW-1185">Reference proteome</keyword>
<accession>A0A370G256</accession>
<protein>
    <submittedName>
        <fullName evidence="1">Uncharacterized protein</fullName>
    </submittedName>
</protein>
<dbReference type="EMBL" id="QQAY01000020">
    <property type="protein sequence ID" value="RDI37951.1"/>
    <property type="molecule type" value="Genomic_DNA"/>
</dbReference>